<keyword evidence="5" id="KW-1185">Reference proteome</keyword>
<dbReference type="Pfam" id="PF00024">
    <property type="entry name" value="PAN_1"/>
    <property type="match status" value="1"/>
</dbReference>
<proteinExistence type="predicted"/>
<reference evidence="4 5" key="1">
    <citation type="submission" date="2016-12" db="EMBL/GenBank/DDBJ databases">
        <title>The genomes of Aspergillus section Nigri reveals drivers in fungal speciation.</title>
        <authorList>
            <consortium name="DOE Joint Genome Institute"/>
            <person name="Vesth T.C."/>
            <person name="Nybo J."/>
            <person name="Theobald S."/>
            <person name="Brandl J."/>
            <person name="Frisvad J.C."/>
            <person name="Nielsen K.F."/>
            <person name="Lyhne E.K."/>
            <person name="Kogle M.E."/>
            <person name="Kuo A."/>
            <person name="Riley R."/>
            <person name="Clum A."/>
            <person name="Nolan M."/>
            <person name="Lipzen A."/>
            <person name="Salamov A."/>
            <person name="Henrissat B."/>
            <person name="Wiebenga A."/>
            <person name="De Vries R.P."/>
            <person name="Grigoriev I.V."/>
            <person name="Mortensen U.H."/>
            <person name="Andersen M.R."/>
            <person name="Baker S.E."/>
        </authorList>
    </citation>
    <scope>NUCLEOTIDE SEQUENCE [LARGE SCALE GENOMIC DNA]</scope>
    <source>
        <strain evidence="4 5">JOP 1030-1</strain>
    </source>
</reference>
<dbReference type="AlphaFoldDB" id="A0A318Z979"/>
<dbReference type="Proteomes" id="UP000248349">
    <property type="component" value="Unassembled WGS sequence"/>
</dbReference>
<feature type="chain" id="PRO_5016336934" description="Apple domain-containing protein" evidence="2">
    <location>
        <begin position="22"/>
        <end position="345"/>
    </location>
</feature>
<evidence type="ECO:0000256" key="1">
    <source>
        <dbReference type="SAM" id="MobiDB-lite"/>
    </source>
</evidence>
<sequence length="345" mass="38926">MTLANLLSLLLCLALVEYSTANLDCFSSASGLGSTNYNNCCSDQTSGHAEVNGVQFDYYCGSWFSPTDSTLEASSARACAQLCSIDDTCAASTWQSDRNRCHLSQLSDKMDSHKLKIQTSPQYGTGYIAIRENIQSVPPASACQTWINEAITNGTDTCTKQMEPIQKARDTFERENQICNTTLRRTQEERDQLDGDNTKRGQTIDKLQREKKTLDEDNKRLNGTVQFYETILLLEDNSKRPSHWKEWKRCPEVHHEEITVGGVTYKQYCNQGVAAALNAFRDSVALSFDECVKSCSDLPWCQGINYWVSSSRTPCGRFDKWREHPGNLRFTDYLIGAIPLKEKRP</sequence>
<dbReference type="EMBL" id="KZ821301">
    <property type="protein sequence ID" value="PYH40120.1"/>
    <property type="molecule type" value="Genomic_DNA"/>
</dbReference>
<dbReference type="GeneID" id="37080156"/>
<dbReference type="InterPro" id="IPR003609">
    <property type="entry name" value="Pan_app"/>
</dbReference>
<keyword evidence="2" id="KW-0732">Signal</keyword>
<evidence type="ECO:0000313" key="5">
    <source>
        <dbReference type="Proteomes" id="UP000248349"/>
    </source>
</evidence>
<feature type="domain" description="Apple" evidence="3">
    <location>
        <begin position="66"/>
        <end position="116"/>
    </location>
</feature>
<evidence type="ECO:0000313" key="4">
    <source>
        <dbReference type="EMBL" id="PYH40120.1"/>
    </source>
</evidence>
<feature type="signal peptide" evidence="2">
    <location>
        <begin position="1"/>
        <end position="21"/>
    </location>
</feature>
<accession>A0A318Z979</accession>
<dbReference type="OrthoDB" id="10655021at2759"/>
<gene>
    <name evidence="4" type="ORF">BP01DRAFT_411577</name>
</gene>
<evidence type="ECO:0000259" key="3">
    <source>
        <dbReference type="Pfam" id="PF00024"/>
    </source>
</evidence>
<name>A0A318Z979_9EURO</name>
<organism evidence="4 5">
    <name type="scientific">Aspergillus saccharolyticus JOP 1030-1</name>
    <dbReference type="NCBI Taxonomy" id="1450539"/>
    <lineage>
        <taxon>Eukaryota</taxon>
        <taxon>Fungi</taxon>
        <taxon>Dikarya</taxon>
        <taxon>Ascomycota</taxon>
        <taxon>Pezizomycotina</taxon>
        <taxon>Eurotiomycetes</taxon>
        <taxon>Eurotiomycetidae</taxon>
        <taxon>Eurotiales</taxon>
        <taxon>Aspergillaceae</taxon>
        <taxon>Aspergillus</taxon>
        <taxon>Aspergillus subgen. Circumdati</taxon>
    </lineage>
</organism>
<dbReference type="Gene3D" id="3.50.4.10">
    <property type="entry name" value="Hepatocyte Growth Factor"/>
    <property type="match status" value="1"/>
</dbReference>
<dbReference type="RefSeq" id="XP_025426102.1">
    <property type="nucleotide sequence ID" value="XM_025578927.1"/>
</dbReference>
<feature type="region of interest" description="Disordered" evidence="1">
    <location>
        <begin position="183"/>
        <end position="202"/>
    </location>
</feature>
<feature type="compositionally biased region" description="Basic and acidic residues" evidence="1">
    <location>
        <begin position="185"/>
        <end position="202"/>
    </location>
</feature>
<dbReference type="STRING" id="1450539.A0A318Z979"/>
<protein>
    <recommendedName>
        <fullName evidence="3">Apple domain-containing protein</fullName>
    </recommendedName>
</protein>
<evidence type="ECO:0000256" key="2">
    <source>
        <dbReference type="SAM" id="SignalP"/>
    </source>
</evidence>